<feature type="compositionally biased region" description="Low complexity" evidence="10">
    <location>
        <begin position="156"/>
        <end position="177"/>
    </location>
</feature>
<feature type="compositionally biased region" description="Polar residues" evidence="10">
    <location>
        <begin position="187"/>
        <end position="200"/>
    </location>
</feature>
<dbReference type="Pfam" id="PF00069">
    <property type="entry name" value="Pkinase"/>
    <property type="match status" value="1"/>
</dbReference>
<comment type="catalytic activity">
    <reaction evidence="7">
        <text>L-threonyl-[protein] + ATP = O-phospho-L-threonyl-[protein] + ADP + H(+)</text>
        <dbReference type="Rhea" id="RHEA:46608"/>
        <dbReference type="Rhea" id="RHEA-COMP:11060"/>
        <dbReference type="Rhea" id="RHEA-COMP:11605"/>
        <dbReference type="ChEBI" id="CHEBI:15378"/>
        <dbReference type="ChEBI" id="CHEBI:30013"/>
        <dbReference type="ChEBI" id="CHEBI:30616"/>
        <dbReference type="ChEBI" id="CHEBI:61977"/>
        <dbReference type="ChEBI" id="CHEBI:456216"/>
        <dbReference type="EC" id="2.7.11.1"/>
    </reaction>
</comment>
<dbReference type="GO" id="GO:0005737">
    <property type="term" value="C:cytoplasm"/>
    <property type="evidence" value="ECO:0007669"/>
    <property type="project" value="TreeGrafter"/>
</dbReference>
<feature type="region of interest" description="Disordered" evidence="10">
    <location>
        <begin position="77"/>
        <end position="110"/>
    </location>
</feature>
<keyword evidence="6 9" id="KW-0067">ATP-binding</keyword>
<evidence type="ECO:0000256" key="6">
    <source>
        <dbReference type="ARBA" id="ARBA00022840"/>
    </source>
</evidence>
<keyword evidence="4 9" id="KW-0547">Nucleotide-binding</keyword>
<evidence type="ECO:0000259" key="11">
    <source>
        <dbReference type="PROSITE" id="PS50011"/>
    </source>
</evidence>
<evidence type="ECO:0000256" key="9">
    <source>
        <dbReference type="PROSITE-ProRule" id="PRU10141"/>
    </source>
</evidence>
<dbReference type="GO" id="GO:0000226">
    <property type="term" value="P:microtubule cytoskeleton organization"/>
    <property type="evidence" value="ECO:0007669"/>
    <property type="project" value="TreeGrafter"/>
</dbReference>
<evidence type="ECO:0000313" key="12">
    <source>
        <dbReference type="EMBL" id="CAG9539786.1"/>
    </source>
</evidence>
<feature type="binding site" evidence="9">
    <location>
        <position position="240"/>
    </location>
    <ligand>
        <name>ATP</name>
        <dbReference type="ChEBI" id="CHEBI:30616"/>
    </ligand>
</feature>
<organism evidence="12 13">
    <name type="scientific">Cercopithifilaria johnstoni</name>
    <dbReference type="NCBI Taxonomy" id="2874296"/>
    <lineage>
        <taxon>Eukaryota</taxon>
        <taxon>Metazoa</taxon>
        <taxon>Ecdysozoa</taxon>
        <taxon>Nematoda</taxon>
        <taxon>Chromadorea</taxon>
        <taxon>Rhabditida</taxon>
        <taxon>Spirurina</taxon>
        <taxon>Spiruromorpha</taxon>
        <taxon>Filarioidea</taxon>
        <taxon>Onchocercidae</taxon>
        <taxon>Cercopithifilaria</taxon>
    </lineage>
</organism>
<keyword evidence="2" id="KW-0723">Serine/threonine-protein kinase</keyword>
<dbReference type="PANTHER" id="PTHR24346:SF82">
    <property type="entry name" value="KP78A-RELATED"/>
    <property type="match status" value="1"/>
</dbReference>
<dbReference type="InterPro" id="IPR011009">
    <property type="entry name" value="Kinase-like_dom_sf"/>
</dbReference>
<proteinExistence type="predicted"/>
<evidence type="ECO:0000256" key="4">
    <source>
        <dbReference type="ARBA" id="ARBA00022741"/>
    </source>
</evidence>
<evidence type="ECO:0000256" key="8">
    <source>
        <dbReference type="ARBA" id="ARBA00048679"/>
    </source>
</evidence>
<dbReference type="Gene3D" id="3.30.200.20">
    <property type="entry name" value="Phosphorylase Kinase, domain 1"/>
    <property type="match status" value="1"/>
</dbReference>
<dbReference type="PROSITE" id="PS00107">
    <property type="entry name" value="PROTEIN_KINASE_ATP"/>
    <property type="match status" value="1"/>
</dbReference>
<dbReference type="EC" id="2.7.11.1" evidence="1"/>
<dbReference type="PROSITE" id="PS50011">
    <property type="entry name" value="PROTEIN_KINASE_DOM"/>
    <property type="match status" value="1"/>
</dbReference>
<feature type="region of interest" description="Disordered" evidence="10">
    <location>
        <begin position="132"/>
        <end position="207"/>
    </location>
</feature>
<comment type="caution">
    <text evidence="12">The sequence shown here is derived from an EMBL/GenBank/DDBJ whole genome shotgun (WGS) entry which is preliminary data.</text>
</comment>
<dbReference type="OrthoDB" id="193931at2759"/>
<dbReference type="GO" id="GO:0050321">
    <property type="term" value="F:tau-protein kinase activity"/>
    <property type="evidence" value="ECO:0007669"/>
    <property type="project" value="TreeGrafter"/>
</dbReference>
<name>A0A8J2MU06_9BILA</name>
<sequence length="280" mass="30539">MLTDYCHWSFGSIELQKLAIVKFGYLSAFFPGDKFVKIVIPKYTGNLKYHTTDEGYVNSCSSTEAVNKNIIWKNSNTPPARKSFRKVKTQDTASTLSTTNGQNKTPCSSTKVPTSAFCHLLSEPHNRMATTVQHAPMTAPSSSSSHHHAAAGGNGSHTNTQISSHHGAHPSSSSHHGTGSGFHGNHRSSNLNATRVQSRSRTTDDPHIGKYKLLKTIGKGNFAKVKLAKHIPTGIEVAIKIIDKTALNPGSLHKLFREVKIMKQLDHPNIGMLETILPLN</sequence>
<keyword evidence="3" id="KW-0808">Transferase</keyword>
<dbReference type="InterPro" id="IPR017441">
    <property type="entry name" value="Protein_kinase_ATP_BS"/>
</dbReference>
<dbReference type="SUPFAM" id="SSF56112">
    <property type="entry name" value="Protein kinase-like (PK-like)"/>
    <property type="match status" value="1"/>
</dbReference>
<dbReference type="FunFam" id="3.30.200.20:FF:000003">
    <property type="entry name" value="Non-specific serine/threonine protein kinase"/>
    <property type="match status" value="1"/>
</dbReference>
<accession>A0A8J2MU06</accession>
<evidence type="ECO:0000313" key="13">
    <source>
        <dbReference type="Proteomes" id="UP000746747"/>
    </source>
</evidence>
<keyword evidence="13" id="KW-1185">Reference proteome</keyword>
<protein>
    <recommendedName>
        <fullName evidence="1">non-specific serine/threonine protein kinase</fullName>
        <ecNumber evidence="1">2.7.11.1</ecNumber>
    </recommendedName>
</protein>
<comment type="catalytic activity">
    <reaction evidence="8">
        <text>L-seryl-[protein] + ATP = O-phospho-L-seryl-[protein] + ADP + H(+)</text>
        <dbReference type="Rhea" id="RHEA:17989"/>
        <dbReference type="Rhea" id="RHEA-COMP:9863"/>
        <dbReference type="Rhea" id="RHEA-COMP:11604"/>
        <dbReference type="ChEBI" id="CHEBI:15378"/>
        <dbReference type="ChEBI" id="CHEBI:29999"/>
        <dbReference type="ChEBI" id="CHEBI:30616"/>
        <dbReference type="ChEBI" id="CHEBI:83421"/>
        <dbReference type="ChEBI" id="CHEBI:456216"/>
        <dbReference type="EC" id="2.7.11.1"/>
    </reaction>
</comment>
<keyword evidence="5" id="KW-0418">Kinase</keyword>
<dbReference type="AlphaFoldDB" id="A0A8J2MU06"/>
<gene>
    <name evidence="12" type="ORF">CJOHNSTONI_LOCUS9354</name>
</gene>
<evidence type="ECO:0000256" key="10">
    <source>
        <dbReference type="SAM" id="MobiDB-lite"/>
    </source>
</evidence>
<dbReference type="GO" id="GO:0035556">
    <property type="term" value="P:intracellular signal transduction"/>
    <property type="evidence" value="ECO:0007669"/>
    <property type="project" value="TreeGrafter"/>
</dbReference>
<feature type="domain" description="Protein kinase" evidence="11">
    <location>
        <begin position="211"/>
        <end position="280"/>
    </location>
</feature>
<dbReference type="Proteomes" id="UP000746747">
    <property type="component" value="Unassembled WGS sequence"/>
</dbReference>
<evidence type="ECO:0000256" key="1">
    <source>
        <dbReference type="ARBA" id="ARBA00012513"/>
    </source>
</evidence>
<evidence type="ECO:0000256" key="5">
    <source>
        <dbReference type="ARBA" id="ARBA00022777"/>
    </source>
</evidence>
<evidence type="ECO:0000256" key="3">
    <source>
        <dbReference type="ARBA" id="ARBA00022679"/>
    </source>
</evidence>
<reference evidence="12" key="1">
    <citation type="submission" date="2021-09" db="EMBL/GenBank/DDBJ databases">
        <authorList>
            <consortium name="Pathogen Informatics"/>
        </authorList>
    </citation>
    <scope>NUCLEOTIDE SEQUENCE</scope>
</reference>
<dbReference type="PANTHER" id="PTHR24346">
    <property type="entry name" value="MAP/MICROTUBULE AFFINITY-REGULATING KINASE"/>
    <property type="match status" value="1"/>
</dbReference>
<dbReference type="EMBL" id="CAKAEH010001843">
    <property type="protein sequence ID" value="CAG9539786.1"/>
    <property type="molecule type" value="Genomic_DNA"/>
</dbReference>
<evidence type="ECO:0000256" key="2">
    <source>
        <dbReference type="ARBA" id="ARBA00022527"/>
    </source>
</evidence>
<feature type="compositionally biased region" description="Polar residues" evidence="10">
    <location>
        <begin position="90"/>
        <end position="110"/>
    </location>
</feature>
<feature type="compositionally biased region" description="Low complexity" evidence="10">
    <location>
        <begin position="134"/>
        <end position="144"/>
    </location>
</feature>
<dbReference type="GO" id="GO:0005524">
    <property type="term" value="F:ATP binding"/>
    <property type="evidence" value="ECO:0007669"/>
    <property type="project" value="UniProtKB-UniRule"/>
</dbReference>
<evidence type="ECO:0000256" key="7">
    <source>
        <dbReference type="ARBA" id="ARBA00047899"/>
    </source>
</evidence>
<dbReference type="InterPro" id="IPR000719">
    <property type="entry name" value="Prot_kinase_dom"/>
</dbReference>